<evidence type="ECO:0000256" key="8">
    <source>
        <dbReference type="ARBA" id="ARBA00022842"/>
    </source>
</evidence>
<keyword evidence="7 11" id="KW-0479">Metal-binding</keyword>
<evidence type="ECO:0000313" key="14">
    <source>
        <dbReference type="Proteomes" id="UP000064939"/>
    </source>
</evidence>
<dbReference type="EC" id="2.10.1.1" evidence="11"/>
<dbReference type="STRING" id="1324350.AOY20_09405"/>
<evidence type="ECO:0000256" key="1">
    <source>
        <dbReference type="ARBA" id="ARBA00001946"/>
    </source>
</evidence>
<dbReference type="OrthoDB" id="9804758at2"/>
<dbReference type="InterPro" id="IPR005110">
    <property type="entry name" value="MoeA_linker/N"/>
</dbReference>
<dbReference type="Gene3D" id="3.90.105.10">
    <property type="entry name" value="Molybdopterin biosynthesis moea protein, domain 2"/>
    <property type="match status" value="1"/>
</dbReference>
<dbReference type="EMBL" id="CP012808">
    <property type="protein sequence ID" value="ALH95728.1"/>
    <property type="molecule type" value="Genomic_DNA"/>
</dbReference>
<accession>A0A0N9VET1</accession>
<dbReference type="InterPro" id="IPR036135">
    <property type="entry name" value="MoeA_linker/N_sf"/>
</dbReference>
<comment type="catalytic activity">
    <reaction evidence="10">
        <text>adenylyl-molybdopterin + molybdate = Mo-molybdopterin + AMP + H(+)</text>
        <dbReference type="Rhea" id="RHEA:35047"/>
        <dbReference type="ChEBI" id="CHEBI:15378"/>
        <dbReference type="ChEBI" id="CHEBI:36264"/>
        <dbReference type="ChEBI" id="CHEBI:62727"/>
        <dbReference type="ChEBI" id="CHEBI:71302"/>
        <dbReference type="ChEBI" id="CHEBI:456215"/>
        <dbReference type="EC" id="2.10.1.1"/>
    </reaction>
</comment>
<dbReference type="GO" id="GO:0046872">
    <property type="term" value="F:metal ion binding"/>
    <property type="evidence" value="ECO:0007669"/>
    <property type="project" value="UniProtKB-UniRule"/>
</dbReference>
<keyword evidence="5 11" id="KW-0500">Molybdenum</keyword>
<dbReference type="Proteomes" id="UP000064939">
    <property type="component" value="Chromosome"/>
</dbReference>
<evidence type="ECO:0000313" key="13">
    <source>
        <dbReference type="EMBL" id="ALH95728.1"/>
    </source>
</evidence>
<comment type="pathway">
    <text evidence="3 11">Cofactor biosynthesis; molybdopterin biosynthesis.</text>
</comment>
<keyword evidence="9 11" id="KW-0501">Molybdenum cofactor biosynthesis</keyword>
<dbReference type="SUPFAM" id="SSF63882">
    <property type="entry name" value="MoeA N-terminal region -like"/>
    <property type="match status" value="1"/>
</dbReference>
<proteinExistence type="inferred from homology"/>
<dbReference type="SMART" id="SM00852">
    <property type="entry name" value="MoCF_biosynth"/>
    <property type="match status" value="1"/>
</dbReference>
<dbReference type="CDD" id="cd00887">
    <property type="entry name" value="MoeA"/>
    <property type="match status" value="1"/>
</dbReference>
<dbReference type="InterPro" id="IPR036425">
    <property type="entry name" value="MoaB/Mog-like_dom_sf"/>
</dbReference>
<dbReference type="InterPro" id="IPR001453">
    <property type="entry name" value="MoaB/Mog_dom"/>
</dbReference>
<dbReference type="Gene3D" id="3.40.980.10">
    <property type="entry name" value="MoaB/Mog-like domain"/>
    <property type="match status" value="1"/>
</dbReference>
<dbReference type="Gene3D" id="2.170.190.11">
    <property type="entry name" value="Molybdopterin biosynthesis moea protein, domain 3"/>
    <property type="match status" value="1"/>
</dbReference>
<dbReference type="GO" id="GO:0005829">
    <property type="term" value="C:cytosol"/>
    <property type="evidence" value="ECO:0007669"/>
    <property type="project" value="TreeGrafter"/>
</dbReference>
<dbReference type="RefSeq" id="WP_054581619.1">
    <property type="nucleotide sequence ID" value="NZ_CP012808.1"/>
</dbReference>
<evidence type="ECO:0000256" key="9">
    <source>
        <dbReference type="ARBA" id="ARBA00023150"/>
    </source>
</evidence>
<dbReference type="KEGG" id="aei:AOY20_09405"/>
<dbReference type="SUPFAM" id="SSF53218">
    <property type="entry name" value="Molybdenum cofactor biosynthesis proteins"/>
    <property type="match status" value="1"/>
</dbReference>
<protein>
    <recommendedName>
        <fullName evidence="11">Molybdopterin molybdenumtransferase</fullName>
        <ecNumber evidence="11">2.10.1.1</ecNumber>
    </recommendedName>
</protein>
<evidence type="ECO:0000256" key="6">
    <source>
        <dbReference type="ARBA" id="ARBA00022679"/>
    </source>
</evidence>
<evidence type="ECO:0000256" key="3">
    <source>
        <dbReference type="ARBA" id="ARBA00005046"/>
    </source>
</evidence>
<dbReference type="SUPFAM" id="SSF63867">
    <property type="entry name" value="MoeA C-terminal domain-like"/>
    <property type="match status" value="1"/>
</dbReference>
<evidence type="ECO:0000256" key="2">
    <source>
        <dbReference type="ARBA" id="ARBA00002901"/>
    </source>
</evidence>
<dbReference type="GO" id="GO:0061599">
    <property type="term" value="F:molybdopterin molybdotransferase activity"/>
    <property type="evidence" value="ECO:0007669"/>
    <property type="project" value="UniProtKB-UniRule"/>
</dbReference>
<reference evidence="13 14" key="1">
    <citation type="journal article" date="2015" name="Int. J. Syst. Evol. Microbiol.">
        <title>Acinetobacter equi sp. nov. isolated from horse faeces.</title>
        <authorList>
            <person name="Poppel M.T."/>
            <person name="Skiebe E."/>
            <person name="Laue M."/>
            <person name="Bergmann H."/>
            <person name="Ebersberger I."/>
            <person name="Garn T."/>
            <person name="Fruth A."/>
            <person name="Baumgardt S."/>
            <person name="Busse H.J."/>
            <person name="Wilharm G."/>
        </authorList>
    </citation>
    <scope>NUCLEOTIDE SEQUENCE [LARGE SCALE GENOMIC DNA]</scope>
    <source>
        <strain evidence="13 14">114</strain>
    </source>
</reference>
<feature type="domain" description="MoaB/Mog" evidence="12">
    <location>
        <begin position="175"/>
        <end position="313"/>
    </location>
</feature>
<dbReference type="Pfam" id="PF03454">
    <property type="entry name" value="MoeA_C"/>
    <property type="match status" value="1"/>
</dbReference>
<dbReference type="AlphaFoldDB" id="A0A0N9VET1"/>
<sequence>MSLIPYAQAFDKLIQQLNAQNKTELVAIEEVQGRVLAASIEAQFDSPIFDNSAMDGYAICGIEQESWTLIDYVAAGDSTQHIHLKSGQAVRIFTGSAVPLGTDAVIPQENISIQNHIIMSLEPIKEKQHIRFKAEEFTENDILVGKNQIITATHIGVFASQGLTEVLCYAPLKVTVFSSGNELQSLGKELLENQIYDSNRLMLLSLLKNYSFIQYFDGGVLPDDELIIEEQLSRAEKQSDVILISGGASVGDKDYTKQVLEKIGEVQHWKLAIKPGKPFAWGKINNTKVFVLPGNPVACWVTYLILVLPALKVLSGIQPNLVLPKKIQAKAQFNTHKAQSRLQFLRGNIAIVEGQVQAFIHALQSSAMLANCANSNALVMIPENETVQHGQMIELIYLDEI</sequence>
<organism evidence="13 14">
    <name type="scientific">Acinetobacter equi</name>
    <dbReference type="NCBI Taxonomy" id="1324350"/>
    <lineage>
        <taxon>Bacteria</taxon>
        <taxon>Pseudomonadati</taxon>
        <taxon>Pseudomonadota</taxon>
        <taxon>Gammaproteobacteria</taxon>
        <taxon>Moraxellales</taxon>
        <taxon>Moraxellaceae</taxon>
        <taxon>Acinetobacter</taxon>
    </lineage>
</organism>
<keyword evidence="6 11" id="KW-0808">Transferase</keyword>
<dbReference type="NCBIfam" id="TIGR00177">
    <property type="entry name" value="molyb_syn"/>
    <property type="match status" value="1"/>
</dbReference>
<dbReference type="Pfam" id="PF03453">
    <property type="entry name" value="MoeA_N"/>
    <property type="match status" value="1"/>
</dbReference>
<evidence type="ECO:0000256" key="10">
    <source>
        <dbReference type="ARBA" id="ARBA00047317"/>
    </source>
</evidence>
<dbReference type="FunFam" id="3.40.980.10:FF:000004">
    <property type="entry name" value="Molybdopterin molybdenumtransferase"/>
    <property type="match status" value="1"/>
</dbReference>
<keyword evidence="14" id="KW-1185">Reference proteome</keyword>
<comment type="similarity">
    <text evidence="4 11">Belongs to the MoeA family.</text>
</comment>
<dbReference type="InterPro" id="IPR036688">
    <property type="entry name" value="MoeA_C_domain_IV_sf"/>
</dbReference>
<evidence type="ECO:0000259" key="12">
    <source>
        <dbReference type="SMART" id="SM00852"/>
    </source>
</evidence>
<dbReference type="PANTHER" id="PTHR10192:SF5">
    <property type="entry name" value="GEPHYRIN"/>
    <property type="match status" value="1"/>
</dbReference>
<evidence type="ECO:0000256" key="4">
    <source>
        <dbReference type="ARBA" id="ARBA00010763"/>
    </source>
</evidence>
<dbReference type="Gene3D" id="2.40.340.10">
    <property type="entry name" value="MoeA, C-terminal, domain IV"/>
    <property type="match status" value="1"/>
</dbReference>
<dbReference type="UniPathway" id="UPA00344"/>
<name>A0A0N9VET1_9GAMM</name>
<dbReference type="InterPro" id="IPR005111">
    <property type="entry name" value="MoeA_C_domain_IV"/>
</dbReference>
<evidence type="ECO:0000256" key="7">
    <source>
        <dbReference type="ARBA" id="ARBA00022723"/>
    </source>
</evidence>
<dbReference type="PANTHER" id="PTHR10192">
    <property type="entry name" value="MOLYBDOPTERIN BIOSYNTHESIS PROTEIN"/>
    <property type="match status" value="1"/>
</dbReference>
<comment type="function">
    <text evidence="2 11">Catalyzes the insertion of molybdate into adenylated molybdopterin with the concomitant release of AMP.</text>
</comment>
<evidence type="ECO:0000256" key="5">
    <source>
        <dbReference type="ARBA" id="ARBA00022505"/>
    </source>
</evidence>
<dbReference type="Pfam" id="PF00994">
    <property type="entry name" value="MoCF_biosynth"/>
    <property type="match status" value="1"/>
</dbReference>
<comment type="cofactor">
    <cofactor evidence="1 11">
        <name>Mg(2+)</name>
        <dbReference type="ChEBI" id="CHEBI:18420"/>
    </cofactor>
</comment>
<evidence type="ECO:0000256" key="11">
    <source>
        <dbReference type="RuleBase" id="RU365090"/>
    </source>
</evidence>
<keyword evidence="8 11" id="KW-0460">Magnesium</keyword>
<gene>
    <name evidence="13" type="ORF">AOY20_09405</name>
</gene>
<dbReference type="GO" id="GO:0006777">
    <property type="term" value="P:Mo-molybdopterin cofactor biosynthetic process"/>
    <property type="evidence" value="ECO:0007669"/>
    <property type="project" value="UniProtKB-UniRule"/>
</dbReference>
<dbReference type="InterPro" id="IPR038987">
    <property type="entry name" value="MoeA-like"/>
</dbReference>